<gene>
    <name evidence="2" type="ORF">SAMN04489764_3614</name>
</gene>
<dbReference type="STRING" id="35622.SAMN04489764_3614"/>
<dbReference type="OrthoDB" id="4868950at2"/>
<evidence type="ECO:0000256" key="1">
    <source>
        <dbReference type="SAM" id="MobiDB-lite"/>
    </source>
</evidence>
<keyword evidence="3" id="KW-1185">Reference proteome</keyword>
<evidence type="ECO:0000313" key="2">
    <source>
        <dbReference type="EMBL" id="SDR12982.1"/>
    </source>
</evidence>
<protein>
    <submittedName>
        <fullName evidence="2">Fe-S cluster assembly iron-binding protein IscA</fullName>
    </submittedName>
</protein>
<dbReference type="EMBL" id="FNKK01000002">
    <property type="protein sequence ID" value="SDR12982.1"/>
    <property type="molecule type" value="Genomic_DNA"/>
</dbReference>
<dbReference type="Gene3D" id="2.60.300.12">
    <property type="entry name" value="HesB-like domain"/>
    <property type="match status" value="1"/>
</dbReference>
<dbReference type="AlphaFoldDB" id="A0A1H1GIC0"/>
<dbReference type="Proteomes" id="UP000217103">
    <property type="component" value="Unassembled WGS sequence"/>
</dbReference>
<organism evidence="2 3">
    <name type="scientific">Thermostaphylospora chromogena</name>
    <dbReference type="NCBI Taxonomy" id="35622"/>
    <lineage>
        <taxon>Bacteria</taxon>
        <taxon>Bacillati</taxon>
        <taxon>Actinomycetota</taxon>
        <taxon>Actinomycetes</taxon>
        <taxon>Streptosporangiales</taxon>
        <taxon>Thermomonosporaceae</taxon>
        <taxon>Thermostaphylospora</taxon>
    </lineage>
</organism>
<dbReference type="RefSeq" id="WP_093260326.1">
    <property type="nucleotide sequence ID" value="NZ_FNKK01000002.1"/>
</dbReference>
<feature type="region of interest" description="Disordered" evidence="1">
    <location>
        <begin position="82"/>
        <end position="108"/>
    </location>
</feature>
<reference evidence="2 3" key="1">
    <citation type="submission" date="2016-10" db="EMBL/GenBank/DDBJ databases">
        <authorList>
            <person name="de Groot N.N."/>
        </authorList>
    </citation>
    <scope>NUCLEOTIDE SEQUENCE [LARGE SCALE GENOMIC DNA]</scope>
    <source>
        <strain evidence="2 3">DSM 43794</strain>
    </source>
</reference>
<dbReference type="InterPro" id="IPR035903">
    <property type="entry name" value="HesB-like_dom_sf"/>
</dbReference>
<proteinExistence type="predicted"/>
<sequence>MLTLTDNAVQVIRDLTAQATTSPETGIRIASQADQEGSLVLSISDGPAATDQVIEREGARVFLDPVAAEVLDHKSLDAAVDAQGSPSFRLEEQAGPSAADGQSPYGGV</sequence>
<evidence type="ECO:0000313" key="3">
    <source>
        <dbReference type="Proteomes" id="UP000217103"/>
    </source>
</evidence>
<dbReference type="SUPFAM" id="SSF89360">
    <property type="entry name" value="HesB-like domain"/>
    <property type="match status" value="1"/>
</dbReference>
<accession>A0A1H1GIC0</accession>
<name>A0A1H1GIC0_9ACTN</name>